<dbReference type="InterPro" id="IPR003696">
    <property type="entry name" value="Carbtransf_dom"/>
</dbReference>
<dbReference type="Gene3D" id="3.90.870.20">
    <property type="entry name" value="Carbamoyltransferase, C-terminal domain"/>
    <property type="match status" value="1"/>
</dbReference>
<reference evidence="4" key="1">
    <citation type="journal article" date="2014" name="Int. J. Syst. Evol. Microbiol.">
        <title>Complete genome sequence of Corynebacterium casei LMG S-19264T (=DSM 44701T), isolated from a smear-ripened cheese.</title>
        <authorList>
            <consortium name="US DOE Joint Genome Institute (JGI-PGF)"/>
            <person name="Walter F."/>
            <person name="Albersmeier A."/>
            <person name="Kalinowski J."/>
            <person name="Ruckert C."/>
        </authorList>
    </citation>
    <scope>NUCLEOTIDE SEQUENCE</scope>
    <source>
        <strain evidence="4">JCM 4122</strain>
    </source>
</reference>
<dbReference type="GO" id="GO:0003824">
    <property type="term" value="F:catalytic activity"/>
    <property type="evidence" value="ECO:0007669"/>
    <property type="project" value="InterPro"/>
</dbReference>
<keyword evidence="5" id="KW-1185">Reference proteome</keyword>
<protein>
    <submittedName>
        <fullName evidence="4">Carbamoyltransferase</fullName>
    </submittedName>
</protein>
<dbReference type="CDD" id="cd24098">
    <property type="entry name" value="ASKHA_NBD_TobZ_N"/>
    <property type="match status" value="1"/>
</dbReference>
<dbReference type="Proteomes" id="UP000632849">
    <property type="component" value="Unassembled WGS sequence"/>
</dbReference>
<evidence type="ECO:0000259" key="3">
    <source>
        <dbReference type="Pfam" id="PF16861"/>
    </source>
</evidence>
<proteinExistence type="inferred from homology"/>
<dbReference type="EMBL" id="BNBE01000002">
    <property type="protein sequence ID" value="GHG13219.1"/>
    <property type="molecule type" value="Genomic_DNA"/>
</dbReference>
<dbReference type="PANTHER" id="PTHR34847:SF1">
    <property type="entry name" value="NODULATION PROTEIN U"/>
    <property type="match status" value="1"/>
</dbReference>
<dbReference type="InterPro" id="IPR043129">
    <property type="entry name" value="ATPase_NBD"/>
</dbReference>
<dbReference type="Pfam" id="PF02543">
    <property type="entry name" value="Carbam_trans_N"/>
    <property type="match status" value="2"/>
</dbReference>
<evidence type="ECO:0000259" key="2">
    <source>
        <dbReference type="Pfam" id="PF02543"/>
    </source>
</evidence>
<sequence>MILLAIVLGLGGPYYHDASACLVIDGKVVAFAEEERFSRRKHHKDSRSCAVAAAYCLSEAGITLDQVDEIAIAFNPTWPTPSEICTDAELIAELLDPALFGHHRPRQVTVVEHHLAHAASAFHPSGFDEAAVLVVDGSGDGVSATLAHGTTNGLKVLRQFPFSQSLGWFYETVAEHLGLGDWTSSGKLMGLAGYGNPDRYTLDFLTPRAGGYHLDLSRYGIRPDESVDDQYTDLRYYRRLKTAYATAYTDLGIPPHRRARTYTGGRIIPETGYRTEHADLAASAQRLLEQCLTELAREALAATGTTRLCIAGGVGLNCSANGRLAQLRGVKELFVQPAAGDAGCAIGAALEVALRRGDLTLPGPAMTSAALGPAFTPGTIRALLDDYGLPYRDHGDDLPTVAAGQIALGRTIGWFQGRMEAGPRALGRRSILADPRHTNTRDHINDHVKHREPWRPLAPVLLDEAAPDLIGTSTPHLFMIVARQATATARTAIPAAVHTDGTLRPQTVARDDTDPYAALLASFAVQTGRPPALLNTSFNHEAEPIVCTPRDAIATFAAGPLDALAIGPFLVRKEGRN</sequence>
<reference evidence="4" key="2">
    <citation type="submission" date="2020-09" db="EMBL/GenBank/DDBJ databases">
        <authorList>
            <person name="Sun Q."/>
            <person name="Ohkuma M."/>
        </authorList>
    </citation>
    <scope>NUCLEOTIDE SEQUENCE</scope>
    <source>
        <strain evidence="4">JCM 4122</strain>
    </source>
</reference>
<dbReference type="InterPro" id="IPR051338">
    <property type="entry name" value="NodU/CmcH_Carbamoyltrnsfr"/>
</dbReference>
<gene>
    <name evidence="4" type="ORF">GCM10017667_53730</name>
</gene>
<feature type="domain" description="Carbamoyltransferase C-terminal" evidence="3">
    <location>
        <begin position="404"/>
        <end position="573"/>
    </location>
</feature>
<dbReference type="PANTHER" id="PTHR34847">
    <property type="entry name" value="NODULATION PROTEIN U"/>
    <property type="match status" value="1"/>
</dbReference>
<dbReference type="InterPro" id="IPR031730">
    <property type="entry name" value="Carbam_trans_C"/>
</dbReference>
<dbReference type="AlphaFoldDB" id="A0A919BSI5"/>
<evidence type="ECO:0000313" key="5">
    <source>
        <dbReference type="Proteomes" id="UP000632849"/>
    </source>
</evidence>
<dbReference type="Pfam" id="PF16861">
    <property type="entry name" value="Carbam_trans_C"/>
    <property type="match status" value="1"/>
</dbReference>
<comment type="similarity">
    <text evidence="1">Belongs to the NodU/CmcH family.</text>
</comment>
<dbReference type="SUPFAM" id="SSF53067">
    <property type="entry name" value="Actin-like ATPase domain"/>
    <property type="match status" value="1"/>
</dbReference>
<feature type="domain" description="Carbamoyltransferase" evidence="2">
    <location>
        <begin position="8"/>
        <end position="73"/>
    </location>
</feature>
<name>A0A919BSI5_STRFL</name>
<evidence type="ECO:0000256" key="1">
    <source>
        <dbReference type="ARBA" id="ARBA00006129"/>
    </source>
</evidence>
<accession>A0A919BSI5</accession>
<dbReference type="Gene3D" id="3.30.420.40">
    <property type="match status" value="2"/>
</dbReference>
<feature type="domain" description="Carbamoyltransferase" evidence="2">
    <location>
        <begin position="106"/>
        <end position="350"/>
    </location>
</feature>
<dbReference type="InterPro" id="IPR038152">
    <property type="entry name" value="Carbam_trans_C_sf"/>
</dbReference>
<evidence type="ECO:0000313" key="4">
    <source>
        <dbReference type="EMBL" id="GHG13219.1"/>
    </source>
</evidence>
<comment type="caution">
    <text evidence="4">The sequence shown here is derived from an EMBL/GenBank/DDBJ whole genome shotgun (WGS) entry which is preliminary data.</text>
</comment>
<organism evidence="4 5">
    <name type="scientific">Streptomyces filamentosus</name>
    <name type="common">Streptomyces roseosporus</name>
    <dbReference type="NCBI Taxonomy" id="67294"/>
    <lineage>
        <taxon>Bacteria</taxon>
        <taxon>Bacillati</taxon>
        <taxon>Actinomycetota</taxon>
        <taxon>Actinomycetes</taxon>
        <taxon>Kitasatosporales</taxon>
        <taxon>Streptomycetaceae</taxon>
        <taxon>Streptomyces</taxon>
    </lineage>
</organism>